<name>A0A8J2KIR2_9HEXA</name>
<feature type="transmembrane region" description="Helical" evidence="1">
    <location>
        <begin position="204"/>
        <end position="226"/>
    </location>
</feature>
<proteinExistence type="predicted"/>
<keyword evidence="1" id="KW-0472">Membrane</keyword>
<organism evidence="2 3">
    <name type="scientific">Allacma fusca</name>
    <dbReference type="NCBI Taxonomy" id="39272"/>
    <lineage>
        <taxon>Eukaryota</taxon>
        <taxon>Metazoa</taxon>
        <taxon>Ecdysozoa</taxon>
        <taxon>Arthropoda</taxon>
        <taxon>Hexapoda</taxon>
        <taxon>Collembola</taxon>
        <taxon>Symphypleona</taxon>
        <taxon>Sminthuridae</taxon>
        <taxon>Allacma</taxon>
    </lineage>
</organism>
<protein>
    <submittedName>
        <fullName evidence="2">Uncharacterized protein</fullName>
    </submittedName>
</protein>
<evidence type="ECO:0000313" key="3">
    <source>
        <dbReference type="Proteomes" id="UP000708208"/>
    </source>
</evidence>
<feature type="transmembrane region" description="Helical" evidence="1">
    <location>
        <begin position="54"/>
        <end position="78"/>
    </location>
</feature>
<dbReference type="Proteomes" id="UP000708208">
    <property type="component" value="Unassembled WGS sequence"/>
</dbReference>
<feature type="transmembrane region" description="Helical" evidence="1">
    <location>
        <begin position="84"/>
        <end position="104"/>
    </location>
</feature>
<feature type="transmembrane region" description="Helical" evidence="1">
    <location>
        <begin position="267"/>
        <end position="291"/>
    </location>
</feature>
<comment type="caution">
    <text evidence="2">The sequence shown here is derived from an EMBL/GenBank/DDBJ whole genome shotgun (WGS) entry which is preliminary data.</text>
</comment>
<dbReference type="AlphaFoldDB" id="A0A8J2KIR2"/>
<gene>
    <name evidence="2" type="ORF">AFUS01_LOCUS27757</name>
</gene>
<dbReference type="EMBL" id="CAJVCH010387640">
    <property type="protein sequence ID" value="CAG7817177.1"/>
    <property type="molecule type" value="Genomic_DNA"/>
</dbReference>
<feature type="transmembrane region" description="Helical" evidence="1">
    <location>
        <begin position="297"/>
        <end position="318"/>
    </location>
</feature>
<keyword evidence="1" id="KW-0812">Transmembrane</keyword>
<accession>A0A8J2KIR2</accession>
<keyword evidence="1" id="KW-1133">Transmembrane helix</keyword>
<feature type="transmembrane region" description="Helical" evidence="1">
    <location>
        <begin position="17"/>
        <end position="34"/>
    </location>
</feature>
<evidence type="ECO:0000313" key="2">
    <source>
        <dbReference type="EMBL" id="CAG7817177.1"/>
    </source>
</evidence>
<keyword evidence="3" id="KW-1185">Reference proteome</keyword>
<feature type="transmembrane region" description="Helical" evidence="1">
    <location>
        <begin position="146"/>
        <end position="170"/>
    </location>
</feature>
<reference evidence="2" key="1">
    <citation type="submission" date="2021-06" db="EMBL/GenBank/DDBJ databases">
        <authorList>
            <person name="Hodson N. C."/>
            <person name="Mongue J. A."/>
            <person name="Jaron S. K."/>
        </authorList>
    </citation>
    <scope>NUCLEOTIDE SEQUENCE</scope>
</reference>
<evidence type="ECO:0000256" key="1">
    <source>
        <dbReference type="SAM" id="Phobius"/>
    </source>
</evidence>
<sequence length="387" mass="45441">MEVDGPFTKFLKNKIDHYRVFASVIDSVSTLRWVKFKWNWKTRKCEESSPFKRYLYTAQIVNYTIFVASSLISYVWYFMQTENIDLSATVSDMLLIIGFLYASFYQISTFRFAKVVENHINQQVMLNQHFASIMSTPLSEHWCTGLLYFFSLMCNLSRPWFGTFIFPYFLKKESPINLYFRFGGQQFDPMHFLYALWSSYNAEIAYMITNYYAILCLGHAYFYTFWLRYLMKKMKEEPTEDTRQRAAKVFQMLRIQNITCYHAYGRMILPTVIVCASAWVTMSIVCLLRLYNQMDPLSLFIIITAASQAVSFLSLQFYSSHRMALDSMNFLQVFRKIKGSNTYWKSVAGSWSRLGISVGGFYIISISDLQVWAEGLINQTMLTLSLF</sequence>